<dbReference type="OrthoDB" id="6423950at2759"/>
<dbReference type="EMBL" id="CAKXAJ010026538">
    <property type="protein sequence ID" value="CAH2269556.1"/>
    <property type="molecule type" value="Genomic_DNA"/>
</dbReference>
<evidence type="ECO:0000313" key="2">
    <source>
        <dbReference type="EMBL" id="CAH2269556.1"/>
    </source>
</evidence>
<name>A0A8S4SPN7_9NEOP</name>
<dbReference type="AlphaFoldDB" id="A0A8S4SPN7"/>
<gene>
    <name evidence="2" type="primary">jg8301</name>
    <name evidence="2" type="ORF">PAEG_LOCUS27763</name>
</gene>
<comment type="caution">
    <text evidence="2">The sequence shown here is derived from an EMBL/GenBank/DDBJ whole genome shotgun (WGS) entry which is preliminary data.</text>
</comment>
<reference evidence="2" key="1">
    <citation type="submission" date="2022-03" db="EMBL/GenBank/DDBJ databases">
        <authorList>
            <person name="Lindestad O."/>
        </authorList>
    </citation>
    <scope>NUCLEOTIDE SEQUENCE</scope>
</reference>
<sequence>MNSLQNTVKYLRLVNLKTALNTLKENKTTAQLKPKIDVISKAKNLTFAPRCINFEINEQPNGVKRKQDPLSYIPIINPRSILPLIDTNWKKDEIGLPALQQEEKQAVRLIVIRRKKMKKHQRHKLWKRMRYRWARVKKNRRIKKEKIFQNELLAMVKQANEFSAEQYVSGKLQKANHTPLPTRWRHKRLPEFIIRQLLGIDKKINYKHTDVYKA</sequence>
<dbReference type="SMART" id="SM01155">
    <property type="entry name" value="DUF1713"/>
    <property type="match status" value="1"/>
</dbReference>
<accession>A0A8S4SPN7</accession>
<dbReference type="Proteomes" id="UP000838756">
    <property type="component" value="Unassembled WGS sequence"/>
</dbReference>
<keyword evidence="3" id="KW-1185">Reference proteome</keyword>
<evidence type="ECO:0000259" key="1">
    <source>
        <dbReference type="SMART" id="SM01155"/>
    </source>
</evidence>
<proteinExistence type="predicted"/>
<protein>
    <submittedName>
        <fullName evidence="2">Jg8301 protein</fullName>
    </submittedName>
</protein>
<feature type="domain" description="Ribosomal protein mS38 C-terminal" evidence="1">
    <location>
        <begin position="105"/>
        <end position="138"/>
    </location>
</feature>
<organism evidence="2 3">
    <name type="scientific">Pararge aegeria aegeria</name>
    <dbReference type="NCBI Taxonomy" id="348720"/>
    <lineage>
        <taxon>Eukaryota</taxon>
        <taxon>Metazoa</taxon>
        <taxon>Ecdysozoa</taxon>
        <taxon>Arthropoda</taxon>
        <taxon>Hexapoda</taxon>
        <taxon>Insecta</taxon>
        <taxon>Pterygota</taxon>
        <taxon>Neoptera</taxon>
        <taxon>Endopterygota</taxon>
        <taxon>Lepidoptera</taxon>
        <taxon>Glossata</taxon>
        <taxon>Ditrysia</taxon>
        <taxon>Papilionoidea</taxon>
        <taxon>Nymphalidae</taxon>
        <taxon>Satyrinae</taxon>
        <taxon>Satyrini</taxon>
        <taxon>Parargina</taxon>
        <taxon>Pararge</taxon>
    </lineage>
</organism>
<dbReference type="InterPro" id="IPR013177">
    <property type="entry name" value="Ribosomal_mS38_C"/>
</dbReference>
<evidence type="ECO:0000313" key="3">
    <source>
        <dbReference type="Proteomes" id="UP000838756"/>
    </source>
</evidence>